<keyword evidence="2" id="KW-1185">Reference proteome</keyword>
<dbReference type="AlphaFoldDB" id="A0A0D2KY00"/>
<evidence type="ECO:0000313" key="1">
    <source>
        <dbReference type="EMBL" id="KJA19402.1"/>
    </source>
</evidence>
<evidence type="ECO:0000313" key="2">
    <source>
        <dbReference type="Proteomes" id="UP000054270"/>
    </source>
</evidence>
<dbReference type="OrthoDB" id="2916406at2759"/>
<protein>
    <submittedName>
        <fullName evidence="1">Uncharacterized protein</fullName>
    </submittedName>
</protein>
<sequence>MPSTRVQPLSPSRTKKSTLFIRARCYSSSQTHPSWRFVPTQLPPKRQPQIGRSKKNLRYPWVEGLFNNRRLQPYIHDTMITVNRNGSEHKFMVFCQNHRYLPSNATVGGCWRGDIVVMKIGTADSGVVNMPLQESLLVDDAIIHGFVAQIKQRTPFRFPKNLTF</sequence>
<dbReference type="STRING" id="945553.A0A0D2KY00"/>
<organism evidence="1 2">
    <name type="scientific">Hypholoma sublateritium (strain FD-334 SS-4)</name>
    <dbReference type="NCBI Taxonomy" id="945553"/>
    <lineage>
        <taxon>Eukaryota</taxon>
        <taxon>Fungi</taxon>
        <taxon>Dikarya</taxon>
        <taxon>Basidiomycota</taxon>
        <taxon>Agaricomycotina</taxon>
        <taxon>Agaricomycetes</taxon>
        <taxon>Agaricomycetidae</taxon>
        <taxon>Agaricales</taxon>
        <taxon>Agaricineae</taxon>
        <taxon>Strophariaceae</taxon>
        <taxon>Hypholoma</taxon>
    </lineage>
</organism>
<name>A0A0D2KY00_HYPSF</name>
<reference evidence="2" key="1">
    <citation type="submission" date="2014-04" db="EMBL/GenBank/DDBJ databases">
        <title>Evolutionary Origins and Diversification of the Mycorrhizal Mutualists.</title>
        <authorList>
            <consortium name="DOE Joint Genome Institute"/>
            <consortium name="Mycorrhizal Genomics Consortium"/>
            <person name="Kohler A."/>
            <person name="Kuo A."/>
            <person name="Nagy L.G."/>
            <person name="Floudas D."/>
            <person name="Copeland A."/>
            <person name="Barry K.W."/>
            <person name="Cichocki N."/>
            <person name="Veneault-Fourrey C."/>
            <person name="LaButti K."/>
            <person name="Lindquist E.A."/>
            <person name="Lipzen A."/>
            <person name="Lundell T."/>
            <person name="Morin E."/>
            <person name="Murat C."/>
            <person name="Riley R."/>
            <person name="Ohm R."/>
            <person name="Sun H."/>
            <person name="Tunlid A."/>
            <person name="Henrissat B."/>
            <person name="Grigoriev I.V."/>
            <person name="Hibbett D.S."/>
            <person name="Martin F."/>
        </authorList>
    </citation>
    <scope>NUCLEOTIDE SEQUENCE [LARGE SCALE GENOMIC DNA]</scope>
    <source>
        <strain evidence="2">FD-334 SS-4</strain>
    </source>
</reference>
<accession>A0A0D2KY00</accession>
<dbReference type="Proteomes" id="UP000054270">
    <property type="component" value="Unassembled WGS sequence"/>
</dbReference>
<dbReference type="EMBL" id="KN817578">
    <property type="protein sequence ID" value="KJA19402.1"/>
    <property type="molecule type" value="Genomic_DNA"/>
</dbReference>
<proteinExistence type="predicted"/>
<gene>
    <name evidence="1" type="ORF">HYPSUDRAFT_204619</name>
</gene>